<keyword evidence="1" id="KW-0812">Transmembrane</keyword>
<feature type="transmembrane region" description="Helical" evidence="1">
    <location>
        <begin position="209"/>
        <end position="228"/>
    </location>
</feature>
<feature type="transmembrane region" description="Helical" evidence="1">
    <location>
        <begin position="21"/>
        <end position="43"/>
    </location>
</feature>
<proteinExistence type="predicted"/>
<dbReference type="RefSeq" id="WP_012595792.1">
    <property type="nucleotide sequence ID" value="NC_011726.1"/>
</dbReference>
<accession>B7K3Y5</accession>
<keyword evidence="1" id="KW-0472">Membrane</keyword>
<evidence type="ECO:0000256" key="1">
    <source>
        <dbReference type="SAM" id="Phobius"/>
    </source>
</evidence>
<dbReference type="EMBL" id="CP001287">
    <property type="protein sequence ID" value="ACK66525.1"/>
    <property type="molecule type" value="Genomic_DNA"/>
</dbReference>
<reference evidence="3" key="1">
    <citation type="journal article" date="2011" name="MBio">
        <title>Novel metabolic attributes of the genus Cyanothece, comprising a group of unicellular nitrogen-fixing Cyanobacteria.</title>
        <authorList>
            <person name="Bandyopadhyay A."/>
            <person name="Elvitigala T."/>
            <person name="Welsh E."/>
            <person name="Stockel J."/>
            <person name="Liberton M."/>
            <person name="Min H."/>
            <person name="Sherman L.A."/>
            <person name="Pakrasi H.B."/>
        </authorList>
    </citation>
    <scope>NUCLEOTIDE SEQUENCE [LARGE SCALE GENOMIC DNA]</scope>
    <source>
        <strain evidence="3">PCC 8801</strain>
    </source>
</reference>
<dbReference type="eggNOG" id="ENOG502ZBCR">
    <property type="taxonomic scope" value="Bacteria"/>
</dbReference>
<evidence type="ECO:0000313" key="3">
    <source>
        <dbReference type="Proteomes" id="UP000008204"/>
    </source>
</evidence>
<dbReference type="STRING" id="41431.PCC8801_2517"/>
<sequence>MTILKKPISQWTINFIKSPDIYQGLLITSFAFITLIGILNHAMWRDELNGWLIARDSSSLSHFLNNIKYEGHPILWYLFLGILNQLTPNPLAMQLFHWLIATGCIAFFVIFSPFTKFQKTLFTFGYLPIYEYSLISRNYSIGLFSLFLFCCCFRTRHTSYIPLALILAIMANTNAYCLLISLALGLTLIVEYLMQKLLNYNSSSNRINILIALGIFSVGIVVSVWMLLPPQDSTLQGGASQWFLQFDWTRLNQTLTRIWRSYILILIPSDKKPTDLFIFAILSLGLLGFTSTIFIKKPVALFFYLFSSLELLLFTYLKFLGSARHYGHLYIILIVAWWIGSYYQNSNLLIDFLAKLPQRFKVLWLNWLTFVNRYKNTFLMIILSFQLIAGIVAFSRDLLTPYSASRDTANFIKQNRLESMMIVGSEDFTISPISGYLNRQIYYPESQKLGSYVLFNEQRKVITDQEIIQQVTQLMNQKEQDILLILNRQLDITHPTLNLLFLAKFDQAFIYNEKYYLYLIRNYSIES</sequence>
<organism evidence="2 3">
    <name type="scientific">Rippkaea orientalis (strain PCC 8801 / RF-1)</name>
    <name type="common">Cyanothece sp. (strain PCC 8801)</name>
    <dbReference type="NCBI Taxonomy" id="41431"/>
    <lineage>
        <taxon>Bacteria</taxon>
        <taxon>Bacillati</taxon>
        <taxon>Cyanobacteriota</taxon>
        <taxon>Cyanophyceae</taxon>
        <taxon>Oscillatoriophycideae</taxon>
        <taxon>Chroococcales</taxon>
        <taxon>Aphanothecaceae</taxon>
        <taxon>Rippkaea</taxon>
        <taxon>Rippkaea orientalis</taxon>
    </lineage>
</organism>
<name>B7K3Y5_RIPO1</name>
<dbReference type="Proteomes" id="UP000008204">
    <property type="component" value="Chromosome"/>
</dbReference>
<feature type="transmembrane region" description="Helical" evidence="1">
    <location>
        <begin position="134"/>
        <end position="153"/>
    </location>
</feature>
<dbReference type="OrthoDB" id="8895194at2"/>
<keyword evidence="1" id="KW-1133">Transmembrane helix</keyword>
<keyword evidence="3" id="KW-1185">Reference proteome</keyword>
<feature type="transmembrane region" description="Helical" evidence="1">
    <location>
        <begin position="301"/>
        <end position="319"/>
    </location>
</feature>
<gene>
    <name evidence="2" type="ordered locus">PCC8801_2517</name>
</gene>
<protein>
    <recommendedName>
        <fullName evidence="4">Glycosyltransferase RgtA/B/C/D-like domain-containing protein</fullName>
    </recommendedName>
</protein>
<dbReference type="KEGG" id="cyp:PCC8801_2517"/>
<feature type="transmembrane region" description="Helical" evidence="1">
    <location>
        <begin position="377"/>
        <end position="395"/>
    </location>
</feature>
<evidence type="ECO:0008006" key="4">
    <source>
        <dbReference type="Google" id="ProtNLM"/>
    </source>
</evidence>
<evidence type="ECO:0000313" key="2">
    <source>
        <dbReference type="EMBL" id="ACK66525.1"/>
    </source>
</evidence>
<dbReference type="AlphaFoldDB" id="B7K3Y5"/>
<dbReference type="HOGENOM" id="CLU_519576_0_0_3"/>
<feature type="transmembrane region" description="Helical" evidence="1">
    <location>
        <begin position="276"/>
        <end position="295"/>
    </location>
</feature>
<feature type="transmembrane region" description="Helical" evidence="1">
    <location>
        <begin position="326"/>
        <end position="343"/>
    </location>
</feature>
<feature type="transmembrane region" description="Helical" evidence="1">
    <location>
        <begin position="165"/>
        <end position="189"/>
    </location>
</feature>
<feature type="transmembrane region" description="Helical" evidence="1">
    <location>
        <begin position="95"/>
        <end position="114"/>
    </location>
</feature>